<dbReference type="KEGG" id="eus:EUTSA_v10028119mg"/>
<evidence type="ECO:0000259" key="1">
    <source>
        <dbReference type="Pfam" id="PF23622"/>
    </source>
</evidence>
<dbReference type="SUPFAM" id="SSF52047">
    <property type="entry name" value="RNI-like"/>
    <property type="match status" value="1"/>
</dbReference>
<feature type="domain" description="At1g61320/AtMIF1 LRR" evidence="1">
    <location>
        <begin position="47"/>
        <end position="210"/>
    </location>
</feature>
<proteinExistence type="predicted"/>
<sequence length="239" mass="27458">MVLSKRWQFLWMSVPRLVYDDSYQNIEYGKFSRFVDRSLIMHEAPVIETLHFKLGKTCGAEDHKVWIRAANKCSVRELIIEIDCSSRESPVIVPRILYTGCTKMLATLELKNVILVDFSSPVSFPSLKSLKLLSVKYPDEEFVNSLLSNRYVLEDLRVEKCPDDNVTVFTVRVPSLERLVLFNSVNRDIDDQDGFEINAPFLESLDITLERGFCVIENQMPNIAEASVDVKHTHHGDML</sequence>
<evidence type="ECO:0000313" key="2">
    <source>
        <dbReference type="EMBL" id="ESQ47183.1"/>
    </source>
</evidence>
<dbReference type="AlphaFoldDB" id="V4M4I0"/>
<gene>
    <name evidence="2" type="ORF">EUTSA_v10028119mg</name>
</gene>
<accession>V4M4I0</accession>
<organism evidence="2 3">
    <name type="scientific">Eutrema salsugineum</name>
    <name type="common">Saltwater cress</name>
    <name type="synonym">Sisymbrium salsugineum</name>
    <dbReference type="NCBI Taxonomy" id="72664"/>
    <lineage>
        <taxon>Eukaryota</taxon>
        <taxon>Viridiplantae</taxon>
        <taxon>Streptophyta</taxon>
        <taxon>Embryophyta</taxon>
        <taxon>Tracheophyta</taxon>
        <taxon>Spermatophyta</taxon>
        <taxon>Magnoliopsida</taxon>
        <taxon>eudicotyledons</taxon>
        <taxon>Gunneridae</taxon>
        <taxon>Pentapetalae</taxon>
        <taxon>rosids</taxon>
        <taxon>malvids</taxon>
        <taxon>Brassicales</taxon>
        <taxon>Brassicaceae</taxon>
        <taxon>Eutremeae</taxon>
        <taxon>Eutrema</taxon>
    </lineage>
</organism>
<evidence type="ECO:0000313" key="3">
    <source>
        <dbReference type="Proteomes" id="UP000030689"/>
    </source>
</evidence>
<dbReference type="InterPro" id="IPR055357">
    <property type="entry name" value="LRR_At1g61320_AtMIF1"/>
</dbReference>
<dbReference type="Gene3D" id="3.80.10.10">
    <property type="entry name" value="Ribonuclease Inhibitor"/>
    <property type="match status" value="1"/>
</dbReference>
<dbReference type="InterPro" id="IPR032675">
    <property type="entry name" value="LRR_dom_sf"/>
</dbReference>
<protein>
    <recommendedName>
        <fullName evidence="1">At1g61320/AtMIF1 LRR domain-containing protein</fullName>
    </recommendedName>
</protein>
<dbReference type="PANTHER" id="PTHR32212:SF264">
    <property type="entry name" value="F-BOX DOMAIN-CONTAINING PROTEIN"/>
    <property type="match status" value="1"/>
</dbReference>
<dbReference type="Pfam" id="PF23622">
    <property type="entry name" value="LRR_At1g61320_AtMIF1"/>
    <property type="match status" value="1"/>
</dbReference>
<dbReference type="PANTHER" id="PTHR32212">
    <property type="entry name" value="CYCLIN-LIKE F-BOX"/>
    <property type="match status" value="1"/>
</dbReference>
<keyword evidence="3" id="KW-1185">Reference proteome</keyword>
<feature type="non-terminal residue" evidence="2">
    <location>
        <position position="239"/>
    </location>
</feature>
<dbReference type="Proteomes" id="UP000030689">
    <property type="component" value="Unassembled WGS sequence"/>
</dbReference>
<dbReference type="STRING" id="72664.V4M4I0"/>
<dbReference type="EMBL" id="KI517416">
    <property type="protein sequence ID" value="ESQ47183.1"/>
    <property type="molecule type" value="Genomic_DNA"/>
</dbReference>
<reference evidence="2 3" key="1">
    <citation type="journal article" date="2013" name="Front. Plant Sci.">
        <title>The Reference Genome of the Halophytic Plant Eutrema salsugineum.</title>
        <authorList>
            <person name="Yang R."/>
            <person name="Jarvis D.E."/>
            <person name="Chen H."/>
            <person name="Beilstein M.A."/>
            <person name="Grimwood J."/>
            <person name="Jenkins J."/>
            <person name="Shu S."/>
            <person name="Prochnik S."/>
            <person name="Xin M."/>
            <person name="Ma C."/>
            <person name="Schmutz J."/>
            <person name="Wing R.A."/>
            <person name="Mitchell-Olds T."/>
            <person name="Schumaker K.S."/>
            <person name="Wang X."/>
        </authorList>
    </citation>
    <scope>NUCLEOTIDE SEQUENCE [LARGE SCALE GENOMIC DNA]</scope>
</reference>
<dbReference type="Gramene" id="ESQ47183">
    <property type="protein sequence ID" value="ESQ47183"/>
    <property type="gene ID" value="EUTSA_v10028119mg"/>
</dbReference>
<name>V4M4I0_EUTSA</name>